<dbReference type="InterPro" id="IPR035990">
    <property type="entry name" value="TIM_sf"/>
</dbReference>
<dbReference type="EMBL" id="HBIW01018691">
    <property type="protein sequence ID" value="CAE0700661.1"/>
    <property type="molecule type" value="Transcribed_RNA"/>
</dbReference>
<dbReference type="PANTHER" id="PTHR21139:SF2">
    <property type="entry name" value="TRIOSEPHOSPHATE ISOMERASE"/>
    <property type="match status" value="1"/>
</dbReference>
<comment type="pathway">
    <text evidence="2 10">Carbohydrate biosynthesis; gluconeogenesis.</text>
</comment>
<dbReference type="GO" id="GO:0005829">
    <property type="term" value="C:cytosol"/>
    <property type="evidence" value="ECO:0007669"/>
    <property type="project" value="TreeGrafter"/>
</dbReference>
<organism evidence="12">
    <name type="scientific">Pelagomonas calceolata</name>
    <dbReference type="NCBI Taxonomy" id="35677"/>
    <lineage>
        <taxon>Eukaryota</taxon>
        <taxon>Sar</taxon>
        <taxon>Stramenopiles</taxon>
        <taxon>Ochrophyta</taxon>
        <taxon>Pelagophyceae</taxon>
        <taxon>Pelagomonadales</taxon>
        <taxon>Pelagomonadaceae</taxon>
        <taxon>Pelagomonas</taxon>
    </lineage>
</organism>
<dbReference type="SUPFAM" id="SSF51351">
    <property type="entry name" value="Triosephosphate isomerase (TIM)"/>
    <property type="match status" value="1"/>
</dbReference>
<dbReference type="NCBIfam" id="TIGR00419">
    <property type="entry name" value="tim"/>
    <property type="match status" value="1"/>
</dbReference>
<dbReference type="PANTHER" id="PTHR21139">
    <property type="entry name" value="TRIOSEPHOSPHATE ISOMERASE"/>
    <property type="match status" value="1"/>
</dbReference>
<comment type="pathway">
    <text evidence="1 10">Carbohydrate degradation; glycolysis; D-glyceraldehyde 3-phosphate from glycerone phosphate: step 1/1.</text>
</comment>
<dbReference type="InterPro" id="IPR013785">
    <property type="entry name" value="Aldolase_TIM"/>
</dbReference>
<dbReference type="InterPro" id="IPR022896">
    <property type="entry name" value="TrioseP_Isoase_bac/euk"/>
</dbReference>
<comment type="similarity">
    <text evidence="3 10">Belongs to the triosephosphate isomerase family.</text>
</comment>
<sequence length="283" mass="30241">MALSKLTLAPARALMRQAARGMARKPIVGGNWKCNPATASSLDELVSNFDGCAQYLDKCDVYVCPSNLHVALVKDSFKPGIKVAPQNCNFTGCGAYTGEMSVDQIKDMGMSTVLIGHSERRGEFGLPTPKESNELMATKLQYILDQGLSCVFCIGEPLPIREKGVDAVLAECANQLEDIVPILKSLEDKSRVVIAYEPVWAIGTGVAATPEQAQETHKGIRDWIAKNVDQTTADEIRIQYGGSANAKNAPELSAFPDIDGFLVGGASLKPEIADIVAAISAAK</sequence>
<evidence type="ECO:0000256" key="3">
    <source>
        <dbReference type="ARBA" id="ARBA00007422"/>
    </source>
</evidence>
<evidence type="ECO:0000313" key="12">
    <source>
        <dbReference type="EMBL" id="CAE0700661.1"/>
    </source>
</evidence>
<dbReference type="GO" id="GO:0019563">
    <property type="term" value="P:glycerol catabolic process"/>
    <property type="evidence" value="ECO:0007669"/>
    <property type="project" value="TreeGrafter"/>
</dbReference>
<dbReference type="EMBL" id="CAKKNE010000006">
    <property type="protein sequence ID" value="CAH0378491.1"/>
    <property type="molecule type" value="Genomic_DNA"/>
</dbReference>
<evidence type="ECO:0000313" key="14">
    <source>
        <dbReference type="Proteomes" id="UP000789595"/>
    </source>
</evidence>
<dbReference type="AlphaFoldDB" id="A0A6S8WJ51"/>
<comment type="catalytic activity">
    <reaction evidence="8">
        <text>D-glyceraldehyde 3-phosphate = dihydroxyacetone phosphate</text>
        <dbReference type="Rhea" id="RHEA:18585"/>
        <dbReference type="ChEBI" id="CHEBI:57642"/>
        <dbReference type="ChEBI" id="CHEBI:59776"/>
        <dbReference type="EC" id="5.3.1.1"/>
    </reaction>
    <physiologicalReaction direction="left-to-right" evidence="8">
        <dbReference type="Rhea" id="RHEA:18586"/>
    </physiologicalReaction>
</comment>
<proteinExistence type="inferred from homology"/>
<keyword evidence="5 10" id="KW-0312">Gluconeogenesis</keyword>
<dbReference type="Proteomes" id="UP000789595">
    <property type="component" value="Unassembled WGS sequence"/>
</dbReference>
<evidence type="ECO:0000256" key="6">
    <source>
        <dbReference type="ARBA" id="ARBA00023152"/>
    </source>
</evidence>
<dbReference type="GO" id="GO:0046166">
    <property type="term" value="P:glyceraldehyde-3-phosphate biosynthetic process"/>
    <property type="evidence" value="ECO:0007669"/>
    <property type="project" value="TreeGrafter"/>
</dbReference>
<dbReference type="FunFam" id="3.20.20.70:FF:000016">
    <property type="entry name" value="Triosephosphate isomerase"/>
    <property type="match status" value="1"/>
</dbReference>
<dbReference type="PROSITE" id="PS00171">
    <property type="entry name" value="TIM_1"/>
    <property type="match status" value="1"/>
</dbReference>
<accession>A0A6S8WJ51</accession>
<evidence type="ECO:0000256" key="10">
    <source>
        <dbReference type="RuleBase" id="RU363013"/>
    </source>
</evidence>
<dbReference type="UniPathway" id="UPA00109">
    <property type="reaction ID" value="UER00189"/>
</dbReference>
<evidence type="ECO:0000256" key="4">
    <source>
        <dbReference type="ARBA" id="ARBA00011738"/>
    </source>
</evidence>
<evidence type="ECO:0000256" key="2">
    <source>
        <dbReference type="ARBA" id="ARBA00004742"/>
    </source>
</evidence>
<reference evidence="13" key="2">
    <citation type="submission" date="2021-11" db="EMBL/GenBank/DDBJ databases">
        <authorList>
            <consortium name="Genoscope - CEA"/>
            <person name="William W."/>
        </authorList>
    </citation>
    <scope>NUCLEOTIDE SEQUENCE</scope>
</reference>
<evidence type="ECO:0000256" key="5">
    <source>
        <dbReference type="ARBA" id="ARBA00022432"/>
    </source>
</evidence>
<dbReference type="OrthoDB" id="6715177at2759"/>
<evidence type="ECO:0000313" key="13">
    <source>
        <dbReference type="EMBL" id="CAH0378491.1"/>
    </source>
</evidence>
<dbReference type="EC" id="5.3.1.1" evidence="10"/>
<keyword evidence="6 10" id="KW-0324">Glycolysis</keyword>
<keyword evidence="14" id="KW-1185">Reference proteome</keyword>
<name>A0A6S8WJ51_9STRA</name>
<keyword evidence="7 10" id="KW-0413">Isomerase</keyword>
<dbReference type="InterPro" id="IPR020861">
    <property type="entry name" value="Triosephosphate_isomerase_AS"/>
</dbReference>
<dbReference type="Pfam" id="PF00121">
    <property type="entry name" value="TIM"/>
    <property type="match status" value="1"/>
</dbReference>
<comment type="subunit">
    <text evidence="4">Homodimer.</text>
</comment>
<dbReference type="Gene3D" id="3.20.20.70">
    <property type="entry name" value="Aldolase class I"/>
    <property type="match status" value="1"/>
</dbReference>
<dbReference type="HAMAP" id="MF_00147_B">
    <property type="entry name" value="TIM_B"/>
    <property type="match status" value="1"/>
</dbReference>
<dbReference type="CDD" id="cd00311">
    <property type="entry name" value="TIM"/>
    <property type="match status" value="1"/>
</dbReference>
<dbReference type="InterPro" id="IPR000652">
    <property type="entry name" value="Triosephosphate_isomerase"/>
</dbReference>
<gene>
    <name evidence="11" type="ORF">PCAL00307_LOCUS16096</name>
    <name evidence="12" type="ORF">PCAL00307_LOCUS16097</name>
    <name evidence="13" type="ORF">PECAL_6P00810</name>
</gene>
<dbReference type="PROSITE" id="PS51440">
    <property type="entry name" value="TIM_2"/>
    <property type="match status" value="1"/>
</dbReference>
<evidence type="ECO:0000256" key="7">
    <source>
        <dbReference type="ARBA" id="ARBA00023235"/>
    </source>
</evidence>
<evidence type="ECO:0000256" key="8">
    <source>
        <dbReference type="ARBA" id="ARBA00052432"/>
    </source>
</evidence>
<evidence type="ECO:0000256" key="1">
    <source>
        <dbReference type="ARBA" id="ARBA00004680"/>
    </source>
</evidence>
<protein>
    <recommendedName>
        <fullName evidence="10">Triosephosphate isomerase</fullName>
        <ecNumber evidence="10">5.3.1.1</ecNumber>
    </recommendedName>
</protein>
<evidence type="ECO:0000313" key="11">
    <source>
        <dbReference type="EMBL" id="CAE0700660.1"/>
    </source>
</evidence>
<dbReference type="GO" id="GO:0006096">
    <property type="term" value="P:glycolytic process"/>
    <property type="evidence" value="ECO:0007669"/>
    <property type="project" value="UniProtKB-UniPathway"/>
</dbReference>
<dbReference type="UniPathway" id="UPA00138"/>
<dbReference type="EMBL" id="HBIW01018690">
    <property type="protein sequence ID" value="CAE0700660.1"/>
    <property type="molecule type" value="Transcribed_RNA"/>
</dbReference>
<dbReference type="GO" id="GO:0004807">
    <property type="term" value="F:triose-phosphate isomerase activity"/>
    <property type="evidence" value="ECO:0007669"/>
    <property type="project" value="UniProtKB-EC"/>
</dbReference>
<reference evidence="12" key="1">
    <citation type="submission" date="2021-01" db="EMBL/GenBank/DDBJ databases">
        <authorList>
            <person name="Corre E."/>
            <person name="Pelletier E."/>
            <person name="Niang G."/>
            <person name="Scheremetjew M."/>
            <person name="Finn R."/>
            <person name="Kale V."/>
            <person name="Holt S."/>
            <person name="Cochrane G."/>
            <person name="Meng A."/>
            <person name="Brown T."/>
            <person name="Cohen L."/>
        </authorList>
    </citation>
    <scope>NUCLEOTIDE SEQUENCE</scope>
    <source>
        <strain evidence="12">CCMP1756</strain>
    </source>
</reference>
<comment type="function">
    <text evidence="9">Catalyzes the interconversion of glyceraldehyde 3-phosphate and dihydroxyacetone phosphate in the glycolytic and gluconeogenic pathways.</text>
</comment>
<evidence type="ECO:0000256" key="9">
    <source>
        <dbReference type="ARBA" id="ARBA00056661"/>
    </source>
</evidence>
<dbReference type="GO" id="GO:0006094">
    <property type="term" value="P:gluconeogenesis"/>
    <property type="evidence" value="ECO:0007669"/>
    <property type="project" value="UniProtKB-UniPathway"/>
</dbReference>